<dbReference type="EMBL" id="JAKIHW010000001">
    <property type="protein sequence ID" value="MDE9616656.1"/>
    <property type="molecule type" value="Genomic_DNA"/>
</dbReference>
<comment type="caution">
    <text evidence="1">The sequence shown here is derived from an EMBL/GenBank/DDBJ whole genome shotgun (WGS) entry which is preliminary data.</text>
</comment>
<dbReference type="AlphaFoldDB" id="A0A9X4GGS8"/>
<sequence>MTDRISSCPICKQKLKVETKTGGDWALYRCDEHGQFKLSNTLSVILVRKPEMTAKVEQYLLKPRNEDHVICTYDVGI</sequence>
<evidence type="ECO:0000313" key="2">
    <source>
        <dbReference type="Proteomes" id="UP001147005"/>
    </source>
</evidence>
<dbReference type="RefSeq" id="WP_181511047.1">
    <property type="nucleotide sequence ID" value="NZ_JAKIHW010000001.1"/>
</dbReference>
<gene>
    <name evidence="1" type="ORF">L2111_00905</name>
</gene>
<organism evidence="1 2">
    <name type="scientific">Citrobacter portucalensis</name>
    <dbReference type="NCBI Taxonomy" id="1639133"/>
    <lineage>
        <taxon>Bacteria</taxon>
        <taxon>Pseudomonadati</taxon>
        <taxon>Pseudomonadota</taxon>
        <taxon>Gammaproteobacteria</taxon>
        <taxon>Enterobacterales</taxon>
        <taxon>Enterobacteriaceae</taxon>
        <taxon>Citrobacter</taxon>
        <taxon>Citrobacter freundii complex</taxon>
    </lineage>
</organism>
<accession>A0A9X4GGS8</accession>
<reference evidence="1" key="1">
    <citation type="submission" date="2022-01" db="EMBL/GenBank/DDBJ databases">
        <title>Genetic Characterization of Carbapenem-resistant Citrobacter spp. from China: a multicenter study.</title>
        <authorList>
            <person name="Ye L."/>
        </authorList>
    </citation>
    <scope>NUCLEOTIDE SEQUENCE</scope>
    <source>
        <strain evidence="1">IR5432</strain>
    </source>
</reference>
<evidence type="ECO:0000313" key="1">
    <source>
        <dbReference type="EMBL" id="MDE9616656.1"/>
    </source>
</evidence>
<name>A0A9X4GGS8_9ENTR</name>
<proteinExistence type="predicted"/>
<dbReference type="Proteomes" id="UP001147005">
    <property type="component" value="Unassembled WGS sequence"/>
</dbReference>
<protein>
    <submittedName>
        <fullName evidence="1">Uncharacterized protein</fullName>
    </submittedName>
</protein>